<dbReference type="eggNOG" id="KOG0017">
    <property type="taxonomic scope" value="Eukaryota"/>
</dbReference>
<evidence type="ECO:0000313" key="2">
    <source>
        <dbReference type="Proteomes" id="UP000189701"/>
    </source>
</evidence>
<sequence>MQNIFDGLLHKNIECYVDDLVVKSREKGDHSKDLSMVFELLQRYQLRMNPLKYAFGFTSGKFLGFIVRHRRIEIDQAKVDAILKMPGPRDIHELKSEILPYSFTLTQLCSNNVDEYQELILGLEMAVEMKRLQLKVFGNSQLVENQLLGSYEVKKPELRTYHDYAKKLMGWLSDVAIQHVPRKENKKANVLAALASSLTFPDHAQVTICQKWLVPPPNEAKGEENELKYLVAVSEIDKEEWR</sequence>
<dbReference type="Pfam" id="PF13456">
    <property type="entry name" value="RVT_3"/>
    <property type="match status" value="1"/>
</dbReference>
<evidence type="ECO:0000313" key="3">
    <source>
        <dbReference type="RefSeq" id="XP_009760510.1"/>
    </source>
</evidence>
<protein>
    <submittedName>
        <fullName evidence="3">Uncharacterized protein LOC104212849</fullName>
    </submittedName>
</protein>
<dbReference type="InterPro" id="IPR043128">
    <property type="entry name" value="Rev_trsase/Diguanyl_cyclase"/>
</dbReference>
<dbReference type="AlphaFoldDB" id="A0A1U7VF88"/>
<dbReference type="InterPro" id="IPR000477">
    <property type="entry name" value="RT_dom"/>
</dbReference>
<dbReference type="OrthoDB" id="1736036at2759"/>
<dbReference type="GO" id="GO:0004523">
    <property type="term" value="F:RNA-DNA hybrid ribonuclease activity"/>
    <property type="evidence" value="ECO:0007669"/>
    <property type="project" value="InterPro"/>
</dbReference>
<feature type="domain" description="Reverse transcriptase" evidence="1">
    <location>
        <begin position="1"/>
        <end position="67"/>
    </location>
</feature>
<keyword evidence="2" id="KW-1185">Reference proteome</keyword>
<dbReference type="PROSITE" id="PS50878">
    <property type="entry name" value="RT_POL"/>
    <property type="match status" value="1"/>
</dbReference>
<organism evidence="2 3">
    <name type="scientific">Nicotiana sylvestris</name>
    <name type="common">Wood tobacco</name>
    <name type="synonym">South American tobacco</name>
    <dbReference type="NCBI Taxonomy" id="4096"/>
    <lineage>
        <taxon>Eukaryota</taxon>
        <taxon>Viridiplantae</taxon>
        <taxon>Streptophyta</taxon>
        <taxon>Embryophyta</taxon>
        <taxon>Tracheophyta</taxon>
        <taxon>Spermatophyta</taxon>
        <taxon>Magnoliopsida</taxon>
        <taxon>eudicotyledons</taxon>
        <taxon>Gunneridae</taxon>
        <taxon>Pentapetalae</taxon>
        <taxon>asterids</taxon>
        <taxon>lamiids</taxon>
        <taxon>Solanales</taxon>
        <taxon>Solanaceae</taxon>
        <taxon>Nicotianoideae</taxon>
        <taxon>Nicotianeae</taxon>
        <taxon>Nicotiana</taxon>
    </lineage>
</organism>
<dbReference type="InterPro" id="IPR036397">
    <property type="entry name" value="RNaseH_sf"/>
</dbReference>
<dbReference type="STRING" id="4096.A0A1U7VF88"/>
<dbReference type="GO" id="GO:0003676">
    <property type="term" value="F:nucleic acid binding"/>
    <property type="evidence" value="ECO:0007669"/>
    <property type="project" value="InterPro"/>
</dbReference>
<dbReference type="CDD" id="cd09279">
    <property type="entry name" value="RNase_HI_like"/>
    <property type="match status" value="1"/>
</dbReference>
<dbReference type="PANTHER" id="PTHR48475">
    <property type="entry name" value="RIBONUCLEASE H"/>
    <property type="match status" value="1"/>
</dbReference>
<evidence type="ECO:0000259" key="1">
    <source>
        <dbReference type="PROSITE" id="PS50878"/>
    </source>
</evidence>
<dbReference type="SUPFAM" id="SSF56672">
    <property type="entry name" value="DNA/RNA polymerases"/>
    <property type="match status" value="1"/>
</dbReference>
<dbReference type="RefSeq" id="XP_009760510.1">
    <property type="nucleotide sequence ID" value="XM_009762208.1"/>
</dbReference>
<reference evidence="2" key="1">
    <citation type="journal article" date="2013" name="Genome Biol.">
        <title>Reference genomes and transcriptomes of Nicotiana sylvestris and Nicotiana tomentosiformis.</title>
        <authorList>
            <person name="Sierro N."/>
            <person name="Battey J.N."/>
            <person name="Ouadi S."/>
            <person name="Bovet L."/>
            <person name="Goepfert S."/>
            <person name="Bakaher N."/>
            <person name="Peitsch M.C."/>
            <person name="Ivanov N.V."/>
        </authorList>
    </citation>
    <scope>NUCLEOTIDE SEQUENCE [LARGE SCALE GENOMIC DNA]</scope>
</reference>
<dbReference type="InterPro" id="IPR043502">
    <property type="entry name" value="DNA/RNA_pol_sf"/>
</dbReference>
<accession>A0A1U7VF88</accession>
<gene>
    <name evidence="3" type="primary">LOC104212849</name>
</gene>
<dbReference type="Gene3D" id="3.30.70.270">
    <property type="match status" value="1"/>
</dbReference>
<name>A0A1U7VF88_NICSY</name>
<dbReference type="Gene3D" id="3.30.420.10">
    <property type="entry name" value="Ribonuclease H-like superfamily/Ribonuclease H"/>
    <property type="match status" value="1"/>
</dbReference>
<reference evidence="3" key="2">
    <citation type="submission" date="2025-08" db="UniProtKB">
        <authorList>
            <consortium name="RefSeq"/>
        </authorList>
    </citation>
    <scope>IDENTIFICATION</scope>
    <source>
        <tissue evidence="3">Leaf</tissue>
    </source>
</reference>
<dbReference type="InterPro" id="IPR002156">
    <property type="entry name" value="RNaseH_domain"/>
</dbReference>
<dbReference type="Proteomes" id="UP000189701">
    <property type="component" value="Unplaced"/>
</dbReference>
<proteinExistence type="predicted"/>
<dbReference type="PANTHER" id="PTHR48475:SF1">
    <property type="entry name" value="RNASE H TYPE-1 DOMAIN-CONTAINING PROTEIN"/>
    <property type="match status" value="1"/>
</dbReference>
<dbReference type="Pfam" id="PF00078">
    <property type="entry name" value="RVT_1"/>
    <property type="match status" value="1"/>
</dbReference>